<dbReference type="InterPro" id="IPR012944">
    <property type="entry name" value="SusD_RagB_dom"/>
</dbReference>
<evidence type="ECO:0000259" key="7">
    <source>
        <dbReference type="Pfam" id="PF07980"/>
    </source>
</evidence>
<dbReference type="Pfam" id="PF14322">
    <property type="entry name" value="SusD-like_3"/>
    <property type="match status" value="1"/>
</dbReference>
<dbReference type="InterPro" id="IPR011990">
    <property type="entry name" value="TPR-like_helical_dom_sf"/>
</dbReference>
<comment type="similarity">
    <text evidence="2">Belongs to the SusD family.</text>
</comment>
<reference evidence="9 10" key="1">
    <citation type="submission" date="2016-11" db="EMBL/GenBank/DDBJ databases">
        <authorList>
            <person name="Varghese N."/>
            <person name="Submissions S."/>
        </authorList>
    </citation>
    <scope>NUCLEOTIDE SEQUENCE [LARGE SCALE GENOMIC DNA]</scope>
    <source>
        <strain evidence="9 10">DSM 22613</strain>
    </source>
</reference>
<dbReference type="Gene3D" id="1.25.40.390">
    <property type="match status" value="1"/>
</dbReference>
<dbReference type="GO" id="GO:0009279">
    <property type="term" value="C:cell outer membrane"/>
    <property type="evidence" value="ECO:0007669"/>
    <property type="project" value="UniProtKB-SubCell"/>
</dbReference>
<evidence type="ECO:0000313" key="9">
    <source>
        <dbReference type="EMBL" id="SHF65032.1"/>
    </source>
</evidence>
<evidence type="ECO:0000256" key="2">
    <source>
        <dbReference type="ARBA" id="ARBA00006275"/>
    </source>
</evidence>
<dbReference type="Gene3D" id="1.25.40.900">
    <property type="match status" value="1"/>
</dbReference>
<dbReference type="EMBL" id="FQWA01000004">
    <property type="protein sequence ID" value="SHF65032.1"/>
    <property type="molecule type" value="Genomic_DNA"/>
</dbReference>
<feature type="domain" description="SusD-like N-terminal" evidence="8">
    <location>
        <begin position="28"/>
        <end position="248"/>
    </location>
</feature>
<dbReference type="CDD" id="cd08977">
    <property type="entry name" value="SusD"/>
    <property type="match status" value="1"/>
</dbReference>
<evidence type="ECO:0000259" key="8">
    <source>
        <dbReference type="Pfam" id="PF14322"/>
    </source>
</evidence>
<sequence>MKRTYKNIYSLVLAAGVMLGMASCGDEFLDQRPSDGVLENEAIKSSSDLSTARIGMYAALKGSSSFNDYYGAQMFLYGEMHGEDLQYNSKYGSNRASFYYKMEYTTASNFNTSTAIWQSPYIVIQTANHIIEAVDGGKLTDKDDADAKALMGQVRAEALVLRAMATFDLTRIYGKPYTEDNGASLGVPLVTNVISASEKPSRSTVAECYAQVLKDLNEAINSGNLSKKPEVGYMGLYAAKALLSRVYLTKGDWANALSTAEDVINNSGKNLWAADEYVDAWKKDDKNHSNEMLFELSVTNNKDWNDREGIAYLYAENRPDIAGYGDVCATKSFVKLLAQDSLDVRANVFLAPYSDKKKVFNGARVYLNKMPAANGDVRYANIPMLRLSEVYLNAAEAAFRSGNTAKAALYLNDIIKNRTSDASKQVTAADVTLARILLERRKELVGEGQRFFDALRNNETITRYTNDADRGWHDVLTTDARSYSRDYYKAYAAIPGYEVDANANLKKQQNTGYSN</sequence>
<evidence type="ECO:0000256" key="6">
    <source>
        <dbReference type="SAM" id="SignalP"/>
    </source>
</evidence>
<keyword evidence="4" id="KW-0472">Membrane</keyword>
<feature type="chain" id="PRO_5043455221" evidence="6">
    <location>
        <begin position="23"/>
        <end position="515"/>
    </location>
</feature>
<dbReference type="Proteomes" id="UP000184105">
    <property type="component" value="Unassembled WGS sequence"/>
</dbReference>
<dbReference type="Gene3D" id="2.20.20.130">
    <property type="match status" value="1"/>
</dbReference>
<keyword evidence="10" id="KW-1185">Reference proteome</keyword>
<evidence type="ECO:0000313" key="10">
    <source>
        <dbReference type="Proteomes" id="UP000184105"/>
    </source>
</evidence>
<dbReference type="AlphaFoldDB" id="A0AAX2F299"/>
<evidence type="ECO:0000256" key="3">
    <source>
        <dbReference type="ARBA" id="ARBA00022729"/>
    </source>
</evidence>
<evidence type="ECO:0000256" key="5">
    <source>
        <dbReference type="ARBA" id="ARBA00023237"/>
    </source>
</evidence>
<evidence type="ECO:0000256" key="4">
    <source>
        <dbReference type="ARBA" id="ARBA00023136"/>
    </source>
</evidence>
<dbReference type="PROSITE" id="PS51257">
    <property type="entry name" value="PROKAR_LIPOPROTEIN"/>
    <property type="match status" value="1"/>
</dbReference>
<dbReference type="RefSeq" id="WP_025836758.1">
    <property type="nucleotide sequence ID" value="NZ_BAKP01000002.1"/>
</dbReference>
<feature type="domain" description="RagB/SusD" evidence="7">
    <location>
        <begin position="368"/>
        <end position="513"/>
    </location>
</feature>
<comment type="caution">
    <text evidence="9">The sequence shown here is derived from an EMBL/GenBank/DDBJ whole genome shotgun (WGS) entry which is preliminary data.</text>
</comment>
<evidence type="ECO:0000256" key="1">
    <source>
        <dbReference type="ARBA" id="ARBA00004442"/>
    </source>
</evidence>
<feature type="signal peptide" evidence="6">
    <location>
        <begin position="1"/>
        <end position="22"/>
    </location>
</feature>
<keyword evidence="3 6" id="KW-0732">Signal</keyword>
<dbReference type="InterPro" id="IPR033985">
    <property type="entry name" value="SusD-like_N"/>
</dbReference>
<dbReference type="Pfam" id="PF07980">
    <property type="entry name" value="SusD_RagB"/>
    <property type="match status" value="1"/>
</dbReference>
<proteinExistence type="inferred from homology"/>
<gene>
    <name evidence="9" type="ORF">SAMN05444364_10426</name>
</gene>
<comment type="subcellular location">
    <subcellularLocation>
        <location evidence="1">Cell outer membrane</location>
    </subcellularLocation>
</comment>
<name>A0AAX2F299_9BACT</name>
<keyword evidence="5" id="KW-0998">Cell outer membrane</keyword>
<dbReference type="SUPFAM" id="SSF48452">
    <property type="entry name" value="TPR-like"/>
    <property type="match status" value="1"/>
</dbReference>
<protein>
    <submittedName>
        <fullName evidence="9">SusD family protein</fullName>
    </submittedName>
</protein>
<organism evidence="9 10">
    <name type="scientific">Prevotella scopos JCM 17725</name>
    <dbReference type="NCBI Taxonomy" id="1236518"/>
    <lineage>
        <taxon>Bacteria</taxon>
        <taxon>Pseudomonadati</taxon>
        <taxon>Bacteroidota</taxon>
        <taxon>Bacteroidia</taxon>
        <taxon>Bacteroidales</taxon>
        <taxon>Prevotellaceae</taxon>
        <taxon>Prevotella</taxon>
    </lineage>
</organism>
<accession>A0AAX2F299</accession>